<accession>A0A177TTP0</accession>
<feature type="region of interest" description="Disordered" evidence="1">
    <location>
        <begin position="176"/>
        <end position="204"/>
    </location>
</feature>
<gene>
    <name evidence="2" type="ORF">A4X13_0g171</name>
</gene>
<reference evidence="2" key="1">
    <citation type="submission" date="2016-04" db="EMBL/GenBank/DDBJ databases">
        <authorList>
            <person name="Nguyen H.D."/>
            <person name="Samba Siva P."/>
            <person name="Cullis J."/>
            <person name="Levesque C.A."/>
            <person name="Hambleton S."/>
        </authorList>
    </citation>
    <scope>NUCLEOTIDE SEQUENCE</scope>
    <source>
        <strain evidence="2">DAOMC 236416</strain>
    </source>
</reference>
<dbReference type="Proteomes" id="UP000077521">
    <property type="component" value="Unassembled WGS sequence"/>
</dbReference>
<feature type="compositionally biased region" description="Pro residues" evidence="1">
    <location>
        <begin position="564"/>
        <end position="582"/>
    </location>
</feature>
<feature type="compositionally biased region" description="Basic and acidic residues" evidence="1">
    <location>
        <begin position="355"/>
        <end position="380"/>
    </location>
</feature>
<feature type="compositionally biased region" description="Low complexity" evidence="1">
    <location>
        <begin position="186"/>
        <end position="199"/>
    </location>
</feature>
<feature type="compositionally biased region" description="Basic residues" evidence="1">
    <location>
        <begin position="612"/>
        <end position="627"/>
    </location>
</feature>
<feature type="compositionally biased region" description="Low complexity" evidence="1">
    <location>
        <begin position="337"/>
        <end position="349"/>
    </location>
</feature>
<comment type="caution">
    <text evidence="2">The sequence shown here is derived from an EMBL/GenBank/DDBJ whole genome shotgun (WGS) entry which is preliminary data.</text>
</comment>
<feature type="compositionally biased region" description="Basic residues" evidence="1">
    <location>
        <begin position="736"/>
        <end position="745"/>
    </location>
</feature>
<feature type="region of interest" description="Disordered" evidence="1">
    <location>
        <begin position="337"/>
        <end position="387"/>
    </location>
</feature>
<feature type="compositionally biased region" description="Polar residues" evidence="1">
    <location>
        <begin position="46"/>
        <end position="56"/>
    </location>
</feature>
<dbReference type="AlphaFoldDB" id="A0A177TTP0"/>
<feature type="region of interest" description="Disordered" evidence="1">
    <location>
        <begin position="558"/>
        <end position="647"/>
    </location>
</feature>
<feature type="region of interest" description="Disordered" evidence="1">
    <location>
        <begin position="701"/>
        <end position="745"/>
    </location>
</feature>
<feature type="compositionally biased region" description="Pro residues" evidence="1">
    <location>
        <begin position="598"/>
        <end position="609"/>
    </location>
</feature>
<evidence type="ECO:0000313" key="3">
    <source>
        <dbReference type="Proteomes" id="UP000077521"/>
    </source>
</evidence>
<name>A0A177TTP0_9BASI</name>
<evidence type="ECO:0000313" key="2">
    <source>
        <dbReference type="EMBL" id="KAE8260729.1"/>
    </source>
</evidence>
<feature type="region of interest" description="Disordered" evidence="1">
    <location>
        <begin position="408"/>
        <end position="457"/>
    </location>
</feature>
<evidence type="ECO:0000256" key="1">
    <source>
        <dbReference type="SAM" id="MobiDB-lite"/>
    </source>
</evidence>
<sequence length="838" mass="89745">MTSSIPPAHRPIKDLPRSFGSKRRAHPDPAQYSRSESHSRTPSRDAGSNPNISDPESTNSISAPSTPPPTALDSLPMITIEYPKPEEIANAEPQEINAKSFKFTNLPRLGRTDLLMDPLAAARVVLNYSTRAQQVLSQQAQSLTSATSTLQKASVADQMTDYTALYKSINDSIKVGQSDPLQSTGSQPLSPSSAPPQSQNAFSMARMQAQQDDEECGPELTVYEHSVNKKKRKSGRVTYMDSSGAGTDGYRSTGKGDCSWYCGDDADYPQDEEPNADFANGAPDDYVQEQEAPPPPPRMIYPPPHLSHSARLLRRMRQTVSAKVRFERFQRREKAAAAALEASQANANGGPNGEAGKDGKTDPAAEKKPQRRATKAESRAKVRGGGNQKISLAALKAKLAEEQQGAGAGDAAATGAKPGQGKGSGVKGTDKGGPALDQVPEETARSLTPPPRERTPVRLPTCEFTFTRASPIASRLVAMRAEVEMLQSKLTDSLRPVDEAVAAAADVLTRMDAGEDVANAHIEAAAALTAARTNLQAIPSPSAVAGMGRKGLLSAETSTLSQVPVPPPAPIVERAPVPPSVEPQPARVSSAVPEQVSQPPPATTTPPQAPKISRRKKANMNNIHHRTNYVPSRMPSDPPPVARGPTKNVSAVTNWEQPPGLDHPTTTCSLFANEWLCLFCEYELLYGELPSMVRACRRRKKLVGSRKRAQDRAHRAAGGEVAETDGVEQGSQSTDKKKKKGKKKGTKADHAHECCTCTCGKENPAEWEPNAPFNHAATAPAVHDHHHAIADEAHADGAYTHEQHGEDDCDTCRAGVIEEISSEDHVELPVAPTSPLVT</sequence>
<protein>
    <submittedName>
        <fullName evidence="2">Uncharacterized protein</fullName>
    </submittedName>
</protein>
<reference evidence="2" key="2">
    <citation type="journal article" date="2019" name="IMA Fungus">
        <title>Genome sequencing and comparison of five Tilletia species to identify candidate genes for the detection of regulated species infecting wheat.</title>
        <authorList>
            <person name="Nguyen H.D.T."/>
            <person name="Sultana T."/>
            <person name="Kesanakurti P."/>
            <person name="Hambleton S."/>
        </authorList>
    </citation>
    <scope>NUCLEOTIDE SEQUENCE</scope>
    <source>
        <strain evidence="2">DAOMC 236416</strain>
    </source>
</reference>
<dbReference type="EMBL" id="LWDF02000005">
    <property type="protein sequence ID" value="KAE8260729.1"/>
    <property type="molecule type" value="Genomic_DNA"/>
</dbReference>
<keyword evidence="3" id="KW-1185">Reference proteome</keyword>
<proteinExistence type="predicted"/>
<organism evidence="2 3">
    <name type="scientific">Tilletia indica</name>
    <dbReference type="NCBI Taxonomy" id="43049"/>
    <lineage>
        <taxon>Eukaryota</taxon>
        <taxon>Fungi</taxon>
        <taxon>Dikarya</taxon>
        <taxon>Basidiomycota</taxon>
        <taxon>Ustilaginomycotina</taxon>
        <taxon>Exobasidiomycetes</taxon>
        <taxon>Tilletiales</taxon>
        <taxon>Tilletiaceae</taxon>
        <taxon>Tilletia</taxon>
    </lineage>
</organism>
<feature type="region of interest" description="Disordered" evidence="1">
    <location>
        <begin position="1"/>
        <end position="74"/>
    </location>
</feature>
<feature type="region of interest" description="Disordered" evidence="1">
    <location>
        <begin position="267"/>
        <end position="300"/>
    </location>
</feature>
<feature type="compositionally biased region" description="Low complexity" evidence="1">
    <location>
        <begin position="408"/>
        <end position="417"/>
    </location>
</feature>